<keyword evidence="2" id="KW-1185">Reference proteome</keyword>
<evidence type="ECO:0000313" key="2">
    <source>
        <dbReference type="Proteomes" id="UP000790709"/>
    </source>
</evidence>
<evidence type="ECO:0000313" key="1">
    <source>
        <dbReference type="EMBL" id="KAH7924390.1"/>
    </source>
</evidence>
<name>A0ACB8BEZ7_9AGAM</name>
<dbReference type="EMBL" id="MU266426">
    <property type="protein sequence ID" value="KAH7924390.1"/>
    <property type="molecule type" value="Genomic_DNA"/>
</dbReference>
<reference evidence="1" key="1">
    <citation type="journal article" date="2021" name="New Phytol.">
        <title>Evolutionary innovations through gain and loss of genes in the ectomycorrhizal Boletales.</title>
        <authorList>
            <person name="Wu G."/>
            <person name="Miyauchi S."/>
            <person name="Morin E."/>
            <person name="Kuo A."/>
            <person name="Drula E."/>
            <person name="Varga T."/>
            <person name="Kohler A."/>
            <person name="Feng B."/>
            <person name="Cao Y."/>
            <person name="Lipzen A."/>
            <person name="Daum C."/>
            <person name="Hundley H."/>
            <person name="Pangilinan J."/>
            <person name="Johnson J."/>
            <person name="Barry K."/>
            <person name="LaButti K."/>
            <person name="Ng V."/>
            <person name="Ahrendt S."/>
            <person name="Min B."/>
            <person name="Choi I.G."/>
            <person name="Park H."/>
            <person name="Plett J.M."/>
            <person name="Magnuson J."/>
            <person name="Spatafora J.W."/>
            <person name="Nagy L.G."/>
            <person name="Henrissat B."/>
            <person name="Grigoriev I.V."/>
            <person name="Yang Z.L."/>
            <person name="Xu J."/>
            <person name="Martin F.M."/>
        </authorList>
    </citation>
    <scope>NUCLEOTIDE SEQUENCE</scope>
    <source>
        <strain evidence="1">KUC20120723A-06</strain>
    </source>
</reference>
<comment type="caution">
    <text evidence="1">The sequence shown here is derived from an EMBL/GenBank/DDBJ whole genome shotgun (WGS) entry which is preliminary data.</text>
</comment>
<gene>
    <name evidence="1" type="ORF">BV22DRAFT_1066935</name>
</gene>
<organism evidence="1 2">
    <name type="scientific">Leucogyrophana mollusca</name>
    <dbReference type="NCBI Taxonomy" id="85980"/>
    <lineage>
        <taxon>Eukaryota</taxon>
        <taxon>Fungi</taxon>
        <taxon>Dikarya</taxon>
        <taxon>Basidiomycota</taxon>
        <taxon>Agaricomycotina</taxon>
        <taxon>Agaricomycetes</taxon>
        <taxon>Agaricomycetidae</taxon>
        <taxon>Boletales</taxon>
        <taxon>Boletales incertae sedis</taxon>
        <taxon>Leucogyrophana</taxon>
    </lineage>
</organism>
<accession>A0ACB8BEZ7</accession>
<proteinExistence type="predicted"/>
<sequence length="493" mass="55937">MLLHDRPTTIARDACSSAPPRHPKKNINALPNELLLIIFNIVYQLHRNAIGWSTADMLCPALFPFSVASVCRSWQDIMSMAPVFWTRLVILVDSQPTPLSLVKSYLEWSRDLPLHIFVTRRRTDQDEDDPHEKARVEAVMPLVLPHLHRLTGLCINVMRRSSLPSLREEFSGDAPNLKILKLSCEFDDDVDIFDFEDVDWEWYFSAPMLKRITLDGCNFRDVCTGDSRWHNLNQCVLEELVISHYTPAALDKALCLNDIFETIDSITQSPTSLVLKDLIIQLDEHAVIDFDFDTGLESMTLESLQGNAIGRILAAGFAPDVTITRCPPDCIRLGSTTCSLQDISAECDLQGTLRYWEGTYLEVDKCPSFDDKLLVAMADGGPHNQEFMCRALTYLCITNCSVSPAALKDMVEMRRDASKKEIQWEDISDTDAMTFLTVAPIHTLYVDGGGLLSQEDRRWFKNNLSSFFWSTTFEEDPPDIALDPNTYCYRDDT</sequence>
<protein>
    <submittedName>
        <fullName evidence="1">Uncharacterized protein</fullName>
    </submittedName>
</protein>
<dbReference type="Proteomes" id="UP000790709">
    <property type="component" value="Unassembled WGS sequence"/>
</dbReference>